<dbReference type="Pfam" id="PF02386">
    <property type="entry name" value="TrkH"/>
    <property type="match status" value="1"/>
</dbReference>
<evidence type="ECO:0000256" key="2">
    <source>
        <dbReference type="ARBA" id="ARBA00009137"/>
    </source>
</evidence>
<evidence type="ECO:0000256" key="8">
    <source>
        <dbReference type="ARBA" id="ARBA00022958"/>
    </source>
</evidence>
<keyword evidence="3" id="KW-0813">Transport</keyword>
<keyword evidence="6" id="KW-0633">Potassium transport</keyword>
<accession>A0A6M1SZS5</accession>
<feature type="binding site" evidence="12">
    <location>
        <position position="113"/>
    </location>
    <ligand>
        <name>K(+)</name>
        <dbReference type="ChEBI" id="CHEBI:29103"/>
    </ligand>
</feature>
<dbReference type="Proteomes" id="UP000479132">
    <property type="component" value="Unassembled WGS sequence"/>
</dbReference>
<evidence type="ECO:0000313" key="15">
    <source>
        <dbReference type="Proteomes" id="UP000479132"/>
    </source>
</evidence>
<evidence type="ECO:0000256" key="7">
    <source>
        <dbReference type="ARBA" id="ARBA00022692"/>
    </source>
</evidence>
<feature type="transmembrane region" description="Helical" evidence="13">
    <location>
        <begin position="343"/>
        <end position="368"/>
    </location>
</feature>
<feature type="binding site" evidence="12">
    <location>
        <position position="326"/>
    </location>
    <ligand>
        <name>K(+)</name>
        <dbReference type="ChEBI" id="CHEBI:29103"/>
    </ligand>
</feature>
<evidence type="ECO:0000256" key="1">
    <source>
        <dbReference type="ARBA" id="ARBA00004429"/>
    </source>
</evidence>
<proteinExistence type="inferred from homology"/>
<feature type="binding site" evidence="12">
    <location>
        <position position="231"/>
    </location>
    <ligand>
        <name>K(+)</name>
        <dbReference type="ChEBI" id="CHEBI:29103"/>
    </ligand>
</feature>
<feature type="binding site" evidence="12">
    <location>
        <position position="448"/>
    </location>
    <ligand>
        <name>K(+)</name>
        <dbReference type="ChEBI" id="CHEBI:29103"/>
    </ligand>
</feature>
<evidence type="ECO:0000256" key="10">
    <source>
        <dbReference type="ARBA" id="ARBA00023065"/>
    </source>
</evidence>
<evidence type="ECO:0000256" key="11">
    <source>
        <dbReference type="ARBA" id="ARBA00023136"/>
    </source>
</evidence>
<keyword evidence="7 13" id="KW-0812">Transmembrane</keyword>
<keyword evidence="12" id="KW-0479">Metal-binding</keyword>
<keyword evidence="11 13" id="KW-0472">Membrane</keyword>
<gene>
    <name evidence="14" type="ORF">G3569_02325</name>
</gene>
<keyword evidence="5" id="KW-0997">Cell inner membrane</keyword>
<evidence type="ECO:0000256" key="9">
    <source>
        <dbReference type="ARBA" id="ARBA00022989"/>
    </source>
</evidence>
<name>A0A6M1SZS5_9BACT</name>
<evidence type="ECO:0000256" key="12">
    <source>
        <dbReference type="PIRSR" id="PIRSR006247-1"/>
    </source>
</evidence>
<dbReference type="AlphaFoldDB" id="A0A6M1SZS5"/>
<evidence type="ECO:0000256" key="3">
    <source>
        <dbReference type="ARBA" id="ARBA00022448"/>
    </source>
</evidence>
<dbReference type="GO" id="GO:0046872">
    <property type="term" value="F:metal ion binding"/>
    <property type="evidence" value="ECO:0007669"/>
    <property type="project" value="UniProtKB-KW"/>
</dbReference>
<feature type="transmembrane region" description="Helical" evidence="13">
    <location>
        <begin position="404"/>
        <end position="422"/>
    </location>
</feature>
<keyword evidence="4" id="KW-1003">Cell membrane</keyword>
<feature type="transmembrane region" description="Helical" evidence="13">
    <location>
        <begin position="71"/>
        <end position="91"/>
    </location>
</feature>
<comment type="similarity">
    <text evidence="2">Belongs to the TrkH potassium transport family.</text>
</comment>
<dbReference type="InterPro" id="IPR004772">
    <property type="entry name" value="TrkH"/>
</dbReference>
<sequence>MRKQVDILCVLSLFGAILKWLSVPLSVPFIYSLFGRENPLVFLIPIGASLIVGFLLERLDTNPKLGLRETFLLVSLTWLGVTLVGGLPYLLAGAGTVALPINALFESMSGFTTTGATVMASISFDTHSPEIMLWRQITQWLGGMGIIVLGIAILPRLSVGGSELIEAEAPGTQFDRITPRIVETARILWLLYVILTITLGILLYGSHLIGLSPEMDLYNAVAHALTTMPTGGFSPEAESIAAFSSTVQWIIIPFMFIAGVNYALTWRAFTGNPRKLYRDTEFLFYSFILLFTAGIIFVMTLGNTFEQPQDAIRHSLFQVLTVVTTAGYASHDFNTWNSMAKTLLFMMMFIGGCAGSTGGGIKVFRWIVTIKTFFKQLFTTIYPRAVQSIRVGKNIIKNKTARRVTIMIMLYIFTFLVGALIIEIESYRIGLELDTLEIMSASAACIGNIGPGFGIVGPMNNYLAFSPLSKTVMVFLMWAGRLELFTLFVIFIPKYWRN</sequence>
<dbReference type="GO" id="GO:0015379">
    <property type="term" value="F:potassium:chloride symporter activity"/>
    <property type="evidence" value="ECO:0007669"/>
    <property type="project" value="InterPro"/>
</dbReference>
<evidence type="ECO:0000256" key="6">
    <source>
        <dbReference type="ARBA" id="ARBA00022538"/>
    </source>
</evidence>
<dbReference type="GO" id="GO:0005886">
    <property type="term" value="C:plasma membrane"/>
    <property type="evidence" value="ECO:0007669"/>
    <property type="project" value="UniProtKB-SubCell"/>
</dbReference>
<feature type="transmembrane region" description="Helical" evidence="13">
    <location>
        <begin position="249"/>
        <end position="270"/>
    </location>
</feature>
<comment type="subcellular location">
    <subcellularLocation>
        <location evidence="1">Cell inner membrane</location>
        <topology evidence="1">Multi-pass membrane protein</topology>
    </subcellularLocation>
</comment>
<keyword evidence="15" id="KW-1185">Reference proteome</keyword>
<keyword evidence="10" id="KW-0406">Ion transport</keyword>
<dbReference type="PANTHER" id="PTHR32024:SF2">
    <property type="entry name" value="TRK SYSTEM POTASSIUM UPTAKE PROTEIN TRKG-RELATED"/>
    <property type="match status" value="1"/>
</dbReference>
<dbReference type="PANTHER" id="PTHR32024">
    <property type="entry name" value="TRK SYSTEM POTASSIUM UPTAKE PROTEIN TRKG-RELATED"/>
    <property type="match status" value="1"/>
</dbReference>
<dbReference type="RefSeq" id="WP_165265687.1">
    <property type="nucleotide sequence ID" value="NZ_JAALLS010000002.1"/>
</dbReference>
<organism evidence="14 15">
    <name type="scientific">Fodinibius halophilus</name>
    <dbReference type="NCBI Taxonomy" id="1736908"/>
    <lineage>
        <taxon>Bacteria</taxon>
        <taxon>Pseudomonadati</taxon>
        <taxon>Balneolota</taxon>
        <taxon>Balneolia</taxon>
        <taxon>Balneolales</taxon>
        <taxon>Balneolaceae</taxon>
        <taxon>Fodinibius</taxon>
    </lineage>
</organism>
<dbReference type="EMBL" id="JAALLS010000002">
    <property type="protein sequence ID" value="NGP87177.1"/>
    <property type="molecule type" value="Genomic_DNA"/>
</dbReference>
<keyword evidence="9 13" id="KW-1133">Transmembrane helix</keyword>
<feature type="transmembrane region" description="Helical" evidence="13">
    <location>
        <begin position="7"/>
        <end position="34"/>
    </location>
</feature>
<feature type="transmembrane region" description="Helical" evidence="13">
    <location>
        <begin position="187"/>
        <end position="209"/>
    </location>
</feature>
<feature type="transmembrane region" description="Helical" evidence="13">
    <location>
        <begin position="40"/>
        <end position="59"/>
    </location>
</feature>
<keyword evidence="8 12" id="KW-0630">Potassium</keyword>
<protein>
    <submittedName>
        <fullName evidence="14">TrkH family potassium uptake protein</fullName>
    </submittedName>
</protein>
<feature type="transmembrane region" description="Helical" evidence="13">
    <location>
        <begin position="137"/>
        <end position="154"/>
    </location>
</feature>
<dbReference type="InterPro" id="IPR003445">
    <property type="entry name" value="Cat_transpt"/>
</dbReference>
<evidence type="ECO:0000256" key="13">
    <source>
        <dbReference type="SAM" id="Phobius"/>
    </source>
</evidence>
<comment type="caution">
    <text evidence="14">The sequence shown here is derived from an EMBL/GenBank/DDBJ whole genome shotgun (WGS) entry which is preliminary data.</text>
</comment>
<feature type="binding site" evidence="12">
    <location>
        <position position="114"/>
    </location>
    <ligand>
        <name>K(+)</name>
        <dbReference type="ChEBI" id="CHEBI:29103"/>
    </ligand>
</feature>
<feature type="transmembrane region" description="Helical" evidence="13">
    <location>
        <begin position="472"/>
        <end position="492"/>
    </location>
</feature>
<evidence type="ECO:0000256" key="4">
    <source>
        <dbReference type="ARBA" id="ARBA00022475"/>
    </source>
</evidence>
<dbReference type="PIRSF" id="PIRSF006247">
    <property type="entry name" value="TrkH"/>
    <property type="match status" value="1"/>
</dbReference>
<reference evidence="14 15" key="1">
    <citation type="submission" date="2020-02" db="EMBL/GenBank/DDBJ databases">
        <title>Aliifodinibius halophilus 2W32, complete genome.</title>
        <authorList>
            <person name="Li Y."/>
            <person name="Wu S."/>
        </authorList>
    </citation>
    <scope>NUCLEOTIDE SEQUENCE [LARGE SCALE GENOMIC DNA]</scope>
    <source>
        <strain evidence="14 15">2W32</strain>
    </source>
</reference>
<evidence type="ECO:0000256" key="5">
    <source>
        <dbReference type="ARBA" id="ARBA00022519"/>
    </source>
</evidence>
<evidence type="ECO:0000313" key="14">
    <source>
        <dbReference type="EMBL" id="NGP87177.1"/>
    </source>
</evidence>
<feature type="transmembrane region" description="Helical" evidence="13">
    <location>
        <begin position="282"/>
        <end position="301"/>
    </location>
</feature>
<feature type="binding site" evidence="12">
    <location>
        <position position="325"/>
    </location>
    <ligand>
        <name>K(+)</name>
        <dbReference type="ChEBI" id="CHEBI:29103"/>
    </ligand>
</feature>